<dbReference type="EMBL" id="BPLR01004333">
    <property type="protein sequence ID" value="GIX94101.1"/>
    <property type="molecule type" value="Genomic_DNA"/>
</dbReference>
<reference evidence="1 2" key="1">
    <citation type="submission" date="2021-06" db="EMBL/GenBank/DDBJ databases">
        <title>Caerostris extrusa draft genome.</title>
        <authorList>
            <person name="Kono N."/>
            <person name="Arakawa K."/>
        </authorList>
    </citation>
    <scope>NUCLEOTIDE SEQUENCE [LARGE SCALE GENOMIC DNA]</scope>
</reference>
<protein>
    <submittedName>
        <fullName evidence="1">Uncharacterized protein</fullName>
    </submittedName>
</protein>
<dbReference type="Proteomes" id="UP001054945">
    <property type="component" value="Unassembled WGS sequence"/>
</dbReference>
<name>A0AAV4PD74_CAEEX</name>
<comment type="caution">
    <text evidence="1">The sequence shown here is derived from an EMBL/GenBank/DDBJ whole genome shotgun (WGS) entry which is preliminary data.</text>
</comment>
<sequence length="137" mass="14194">MVTPAVLPGALPTATGVVATRIQIPASVAAPAISPTVITYPTYVANTNSIIARPTNPVLGRSAPPAVSILSVVPTLPTAAAYSVARPRPAYQIQPVVYTNVPPPQAPNLAQPPPVVMSLAEPREIILCHLNSLILLQ</sequence>
<accession>A0AAV4PD74</accession>
<proteinExistence type="predicted"/>
<dbReference type="AlphaFoldDB" id="A0AAV4PD74"/>
<keyword evidence="2" id="KW-1185">Reference proteome</keyword>
<organism evidence="1 2">
    <name type="scientific">Caerostris extrusa</name>
    <name type="common">Bark spider</name>
    <name type="synonym">Caerostris bankana</name>
    <dbReference type="NCBI Taxonomy" id="172846"/>
    <lineage>
        <taxon>Eukaryota</taxon>
        <taxon>Metazoa</taxon>
        <taxon>Ecdysozoa</taxon>
        <taxon>Arthropoda</taxon>
        <taxon>Chelicerata</taxon>
        <taxon>Arachnida</taxon>
        <taxon>Araneae</taxon>
        <taxon>Araneomorphae</taxon>
        <taxon>Entelegynae</taxon>
        <taxon>Araneoidea</taxon>
        <taxon>Araneidae</taxon>
        <taxon>Caerostris</taxon>
    </lineage>
</organism>
<gene>
    <name evidence="1" type="ORF">CEXT_383391</name>
</gene>
<evidence type="ECO:0000313" key="2">
    <source>
        <dbReference type="Proteomes" id="UP001054945"/>
    </source>
</evidence>
<evidence type="ECO:0000313" key="1">
    <source>
        <dbReference type="EMBL" id="GIX94101.1"/>
    </source>
</evidence>